<protein>
    <recommendedName>
        <fullName evidence="2">Putative restriction endonuclease domain-containing protein</fullName>
    </recommendedName>
</protein>
<reference evidence="3 4" key="1">
    <citation type="submission" date="2017-03" db="EMBL/GenBank/DDBJ databases">
        <title>Draft genome sequence of Streptomyces scabrisporus NF3, endophyte isolated from Amphipterygium adstringens.</title>
        <authorList>
            <person name="Vazquez M."/>
            <person name="Ceapa C.D."/>
            <person name="Rodriguez Luna D."/>
            <person name="Sanchez Esquivel S."/>
        </authorList>
    </citation>
    <scope>NUCLEOTIDE SEQUENCE [LARGE SCALE GENOMIC DNA]</scope>
    <source>
        <strain evidence="3 4">NF3</strain>
    </source>
</reference>
<gene>
    <name evidence="3" type="ORF">B4N89_19440</name>
</gene>
<dbReference type="PANTHER" id="PTHR35400:SF3">
    <property type="entry name" value="SLL1072 PROTEIN"/>
    <property type="match status" value="1"/>
</dbReference>
<dbReference type="Pfam" id="PF05685">
    <property type="entry name" value="Uma2"/>
    <property type="match status" value="1"/>
</dbReference>
<keyword evidence="4" id="KW-1185">Reference proteome</keyword>
<organism evidence="3 4">
    <name type="scientific">Embleya scabrispora</name>
    <dbReference type="NCBI Taxonomy" id="159449"/>
    <lineage>
        <taxon>Bacteria</taxon>
        <taxon>Bacillati</taxon>
        <taxon>Actinomycetota</taxon>
        <taxon>Actinomycetes</taxon>
        <taxon>Kitasatosporales</taxon>
        <taxon>Streptomycetaceae</taxon>
        <taxon>Embleya</taxon>
    </lineage>
</organism>
<dbReference type="InterPro" id="IPR012296">
    <property type="entry name" value="Nuclease_put_TT1808"/>
</dbReference>
<dbReference type="Gene3D" id="3.90.1570.10">
    <property type="entry name" value="tt1808, chain A"/>
    <property type="match status" value="1"/>
</dbReference>
<dbReference type="CDD" id="cd06260">
    <property type="entry name" value="DUF820-like"/>
    <property type="match status" value="1"/>
</dbReference>
<evidence type="ECO:0000313" key="3">
    <source>
        <dbReference type="EMBL" id="OPC82821.1"/>
    </source>
</evidence>
<dbReference type="AlphaFoldDB" id="A0A1T3P1L1"/>
<comment type="caution">
    <text evidence="3">The sequence shown here is derived from an EMBL/GenBank/DDBJ whole genome shotgun (WGS) entry which is preliminary data.</text>
</comment>
<dbReference type="STRING" id="159449.B4N89_19440"/>
<accession>A0A1T3P1L1</accession>
<dbReference type="Proteomes" id="UP000190037">
    <property type="component" value="Unassembled WGS sequence"/>
</dbReference>
<dbReference type="PANTHER" id="PTHR35400">
    <property type="entry name" value="SLR1083 PROTEIN"/>
    <property type="match status" value="1"/>
</dbReference>
<evidence type="ECO:0000259" key="2">
    <source>
        <dbReference type="Pfam" id="PF05685"/>
    </source>
</evidence>
<feature type="compositionally biased region" description="Basic residues" evidence="1">
    <location>
        <begin position="1"/>
        <end position="10"/>
    </location>
</feature>
<sequence>MTTHQRKPKPARALPTAHTGRNGKMRDPMPPHHRRDNTPAGLAGARHDRDPHTKILRVNLAGVNLEDARSRPGDQQATESDLGILRPTMGSMDREEFDRLTAIAESMHAPSNYKVEISDGTLVMMTGPSGIHEFIVRRLRMRIEQGIAGRPEWAGMAVHGGIDVLDDTNLIRRNPDVCVFPEDDLITIENHIPAADLRLVVEVVSRSNPENDWEAKLRDYPRMRIPVYVIVDPRQGTIVVNSEPKSGRYTARAAYAFGQDVPLPGFGFVLTTADFPTY</sequence>
<evidence type="ECO:0000313" key="4">
    <source>
        <dbReference type="Proteomes" id="UP000190037"/>
    </source>
</evidence>
<proteinExistence type="predicted"/>
<dbReference type="InterPro" id="IPR011335">
    <property type="entry name" value="Restrct_endonuc-II-like"/>
</dbReference>
<dbReference type="EMBL" id="MWQN01000001">
    <property type="protein sequence ID" value="OPC82821.1"/>
    <property type="molecule type" value="Genomic_DNA"/>
</dbReference>
<dbReference type="SUPFAM" id="SSF52980">
    <property type="entry name" value="Restriction endonuclease-like"/>
    <property type="match status" value="1"/>
</dbReference>
<feature type="region of interest" description="Disordered" evidence="1">
    <location>
        <begin position="1"/>
        <end position="49"/>
    </location>
</feature>
<feature type="domain" description="Putative restriction endonuclease" evidence="2">
    <location>
        <begin position="95"/>
        <end position="272"/>
    </location>
</feature>
<name>A0A1T3P1L1_9ACTN</name>
<dbReference type="RefSeq" id="WP_078977108.1">
    <property type="nucleotide sequence ID" value="NZ_MWQN01000001.1"/>
</dbReference>
<evidence type="ECO:0000256" key="1">
    <source>
        <dbReference type="SAM" id="MobiDB-lite"/>
    </source>
</evidence>
<dbReference type="OrthoDB" id="3423889at2"/>
<dbReference type="InterPro" id="IPR008538">
    <property type="entry name" value="Uma2"/>
</dbReference>